<dbReference type="InterPro" id="IPR009030">
    <property type="entry name" value="Growth_fac_rcpt_cys_sf"/>
</dbReference>
<feature type="signal peptide" evidence="9">
    <location>
        <begin position="1"/>
        <end position="19"/>
    </location>
</feature>
<feature type="domain" description="Eph LBD" evidence="10">
    <location>
        <begin position="1"/>
        <end position="202"/>
    </location>
</feature>
<dbReference type="Proteomes" id="UP000594262">
    <property type="component" value="Unplaced"/>
</dbReference>
<evidence type="ECO:0000256" key="6">
    <source>
        <dbReference type="ARBA" id="ARBA00023136"/>
    </source>
</evidence>
<dbReference type="Gene3D" id="2.10.50.10">
    <property type="entry name" value="Tumor Necrosis Factor Receptor, subunit A, domain 2"/>
    <property type="match status" value="1"/>
</dbReference>
<dbReference type="CDD" id="cd12087">
    <property type="entry name" value="TM_EGFR-like"/>
    <property type="match status" value="1"/>
</dbReference>
<keyword evidence="2 8" id="KW-0812">Transmembrane</keyword>
<organism evidence="11 12">
    <name type="scientific">Clytia hemisphaerica</name>
    <dbReference type="NCBI Taxonomy" id="252671"/>
    <lineage>
        <taxon>Eukaryota</taxon>
        <taxon>Metazoa</taxon>
        <taxon>Cnidaria</taxon>
        <taxon>Hydrozoa</taxon>
        <taxon>Hydroidolina</taxon>
        <taxon>Leptothecata</taxon>
        <taxon>Obeliida</taxon>
        <taxon>Clytiidae</taxon>
        <taxon>Clytia</taxon>
    </lineage>
</organism>
<feature type="transmembrane region" description="Helical" evidence="8">
    <location>
        <begin position="517"/>
        <end position="544"/>
    </location>
</feature>
<evidence type="ECO:0000256" key="2">
    <source>
        <dbReference type="ARBA" id="ARBA00022692"/>
    </source>
</evidence>
<protein>
    <recommendedName>
        <fullName evidence="10">Eph LBD domain-containing protein</fullName>
    </recommendedName>
</protein>
<evidence type="ECO:0000256" key="4">
    <source>
        <dbReference type="ARBA" id="ARBA00022840"/>
    </source>
</evidence>
<keyword evidence="4" id="KW-0067">ATP-binding</keyword>
<dbReference type="Gene3D" id="2.60.40.10">
    <property type="entry name" value="Immunoglobulins"/>
    <property type="match status" value="1"/>
</dbReference>
<accession>A0A7M5TYM3</accession>
<dbReference type="SUPFAM" id="SSF49265">
    <property type="entry name" value="Fibronectin type III"/>
    <property type="match status" value="1"/>
</dbReference>
<dbReference type="InterPro" id="IPR050449">
    <property type="entry name" value="Ephrin_rcpt_TKs"/>
</dbReference>
<dbReference type="InterPro" id="IPR001090">
    <property type="entry name" value="Ephrin_rcpt_lig-bd_dom"/>
</dbReference>
<keyword evidence="12" id="KW-1185">Reference proteome</keyword>
<dbReference type="InterPro" id="IPR036116">
    <property type="entry name" value="FN3_sf"/>
</dbReference>
<keyword evidence="6 8" id="KW-0472">Membrane</keyword>
<keyword evidence="3" id="KW-0547">Nucleotide-binding</keyword>
<dbReference type="Gene3D" id="2.60.120.260">
    <property type="entry name" value="Galactose-binding domain-like"/>
    <property type="match status" value="1"/>
</dbReference>
<dbReference type="EnsemblMetazoa" id="CLYHEMT003603.1">
    <property type="protein sequence ID" value="CLYHEMP003603.1"/>
    <property type="gene ID" value="CLYHEMG003603"/>
</dbReference>
<dbReference type="AlphaFoldDB" id="A0A7M5TYM3"/>
<dbReference type="OrthoDB" id="4062651at2759"/>
<dbReference type="Gene3D" id="2.60.40.1770">
    <property type="entry name" value="ephrin a2 ectodomain"/>
    <property type="match status" value="1"/>
</dbReference>
<evidence type="ECO:0000313" key="12">
    <source>
        <dbReference type="Proteomes" id="UP000594262"/>
    </source>
</evidence>
<proteinExistence type="predicted"/>
<dbReference type="PANTHER" id="PTHR46877">
    <property type="entry name" value="EPH RECEPTOR A5"/>
    <property type="match status" value="1"/>
</dbReference>
<evidence type="ECO:0000256" key="8">
    <source>
        <dbReference type="SAM" id="Phobius"/>
    </source>
</evidence>
<dbReference type="CDD" id="cd00063">
    <property type="entry name" value="FN3"/>
    <property type="match status" value="1"/>
</dbReference>
<dbReference type="PANTHER" id="PTHR46877:SF14">
    <property type="entry name" value="RECEPTOR PROTEIN-TYROSINE KINASE"/>
    <property type="match status" value="1"/>
</dbReference>
<dbReference type="InterPro" id="IPR003961">
    <property type="entry name" value="FN3_dom"/>
</dbReference>
<evidence type="ECO:0000256" key="1">
    <source>
        <dbReference type="ARBA" id="ARBA00004167"/>
    </source>
</evidence>
<evidence type="ECO:0000256" key="7">
    <source>
        <dbReference type="ARBA" id="ARBA00023170"/>
    </source>
</evidence>
<keyword evidence="9" id="KW-0732">Signal</keyword>
<comment type="subcellular location">
    <subcellularLocation>
        <location evidence="1">Membrane</location>
        <topology evidence="1">Single-pass membrane protein</topology>
    </subcellularLocation>
</comment>
<evidence type="ECO:0000256" key="9">
    <source>
        <dbReference type="SAM" id="SignalP"/>
    </source>
</evidence>
<evidence type="ECO:0000313" key="11">
    <source>
        <dbReference type="EnsemblMetazoa" id="CLYHEMP003603.1"/>
    </source>
</evidence>
<keyword evidence="7" id="KW-0675">Receptor</keyword>
<name>A0A7M5TYM3_9CNID</name>
<dbReference type="PROSITE" id="PS51550">
    <property type="entry name" value="EPH_LBD"/>
    <property type="match status" value="1"/>
</dbReference>
<evidence type="ECO:0000259" key="10">
    <source>
        <dbReference type="PROSITE" id="PS51550"/>
    </source>
</evidence>
<keyword evidence="5 8" id="KW-1133">Transmembrane helix</keyword>
<sequence>MGLCQIILIFTSLLHHLSSEKVFILDVFDTKGLTEEWKKYNDKCAGTSSWYFDTNNKANHRFAVCFTRNCFLESTSYPINSVNTIYTDAKFHGRYCNALTKPVRDCGENITVNAIMLDTFPNTKSHNTPTEKEISFPVMDDLKIPIPQKDGRPPIFFEAKQTITYDNKSNKKYIRYLFDSKMACGAITGFEVYYYKCPSRTSSMTSFGHINAPTYSENVKEYQGECVENAVKVGDELLTMKCLWNGTIASMTGQCICLQGYQREGNECIKCDSQHFKPTQGNEQCTQCGLNSLSSIDRTVCNCLYKNKREVSEVNNPLAVCYRIPDTLHSFSIANITSSSLEITWSHPSQVNKTNIYIVDCKGCPSGVFPKTTTNKFITINGLGAFADYEISVTFSSEVSRMIGENQTSEFKSFKTLPGVPGMVQNLRQKTLDNGKFEYIELSWDEPFAKGNDDITYLVKYDGSTRSTTSTRYIIHEITEIDNFKVAAQVSVNGQVLVGQSAILHIKFRPVTESKNLSVGVIVTIVGLALLLFLVVGGVLVFYYRKRKFSRKAVDENNGDYMIPIDGEPTYESINYAKMTVRLTDNNPYYGVSESTPNKNEDQELAYLDLTNID</sequence>
<feature type="chain" id="PRO_5029565512" description="Eph LBD domain-containing protein" evidence="9">
    <location>
        <begin position="20"/>
        <end position="614"/>
    </location>
</feature>
<dbReference type="InterPro" id="IPR013783">
    <property type="entry name" value="Ig-like_fold"/>
</dbReference>
<dbReference type="SUPFAM" id="SSF57184">
    <property type="entry name" value="Growth factor receptor domain"/>
    <property type="match status" value="1"/>
</dbReference>
<dbReference type="GO" id="GO:0005886">
    <property type="term" value="C:plasma membrane"/>
    <property type="evidence" value="ECO:0007669"/>
    <property type="project" value="TreeGrafter"/>
</dbReference>
<dbReference type="GO" id="GO:0005524">
    <property type="term" value="F:ATP binding"/>
    <property type="evidence" value="ECO:0007669"/>
    <property type="project" value="UniProtKB-KW"/>
</dbReference>
<evidence type="ECO:0000256" key="5">
    <source>
        <dbReference type="ARBA" id="ARBA00022989"/>
    </source>
</evidence>
<reference evidence="11" key="1">
    <citation type="submission" date="2021-01" db="UniProtKB">
        <authorList>
            <consortium name="EnsemblMetazoa"/>
        </authorList>
    </citation>
    <scope>IDENTIFICATION</scope>
</reference>
<evidence type="ECO:0000256" key="3">
    <source>
        <dbReference type="ARBA" id="ARBA00022741"/>
    </source>
</evidence>
<dbReference type="Pfam" id="PF25599">
    <property type="entry name" value="Ephrin_CRD"/>
    <property type="match status" value="1"/>
</dbReference>